<protein>
    <submittedName>
        <fullName evidence="3">Uncharacterized protein</fullName>
    </submittedName>
</protein>
<gene>
    <name evidence="3" type="ORF">V6N12_026554</name>
</gene>
<sequence length="112" mass="12519">MYMAVVILFLFFFRYLGIVARAPKLSSSPHSPFLPYPPYFSYPRSFPLLLVSQPSEPSPENNANANTTASESIETPSPSSPTLHDTTIEKQVTMEKNDDSEDMGNMKSRRGT</sequence>
<proteinExistence type="predicted"/>
<feature type="compositionally biased region" description="Low complexity" evidence="1">
    <location>
        <begin position="51"/>
        <end position="82"/>
    </location>
</feature>
<dbReference type="EMBL" id="JBBPBM010000023">
    <property type="protein sequence ID" value="KAK8545730.1"/>
    <property type="molecule type" value="Genomic_DNA"/>
</dbReference>
<evidence type="ECO:0000313" key="3">
    <source>
        <dbReference type="EMBL" id="KAK8545730.1"/>
    </source>
</evidence>
<keyword evidence="4" id="KW-1185">Reference proteome</keyword>
<feature type="signal peptide" evidence="2">
    <location>
        <begin position="1"/>
        <end position="20"/>
    </location>
</feature>
<evidence type="ECO:0000256" key="2">
    <source>
        <dbReference type="SAM" id="SignalP"/>
    </source>
</evidence>
<comment type="caution">
    <text evidence="3">The sequence shown here is derived from an EMBL/GenBank/DDBJ whole genome shotgun (WGS) entry which is preliminary data.</text>
</comment>
<feature type="compositionally biased region" description="Basic and acidic residues" evidence="1">
    <location>
        <begin position="86"/>
        <end position="97"/>
    </location>
</feature>
<reference evidence="3 4" key="1">
    <citation type="journal article" date="2024" name="G3 (Bethesda)">
        <title>Genome assembly of Hibiscus sabdariffa L. provides insights into metabolisms of medicinal natural products.</title>
        <authorList>
            <person name="Kim T."/>
        </authorList>
    </citation>
    <scope>NUCLEOTIDE SEQUENCE [LARGE SCALE GENOMIC DNA]</scope>
    <source>
        <strain evidence="3">TK-2024</strain>
        <tissue evidence="3">Old leaves</tissue>
    </source>
</reference>
<organism evidence="3 4">
    <name type="scientific">Hibiscus sabdariffa</name>
    <name type="common">roselle</name>
    <dbReference type="NCBI Taxonomy" id="183260"/>
    <lineage>
        <taxon>Eukaryota</taxon>
        <taxon>Viridiplantae</taxon>
        <taxon>Streptophyta</taxon>
        <taxon>Embryophyta</taxon>
        <taxon>Tracheophyta</taxon>
        <taxon>Spermatophyta</taxon>
        <taxon>Magnoliopsida</taxon>
        <taxon>eudicotyledons</taxon>
        <taxon>Gunneridae</taxon>
        <taxon>Pentapetalae</taxon>
        <taxon>rosids</taxon>
        <taxon>malvids</taxon>
        <taxon>Malvales</taxon>
        <taxon>Malvaceae</taxon>
        <taxon>Malvoideae</taxon>
        <taxon>Hibiscus</taxon>
    </lineage>
</organism>
<name>A0ABR2DVB0_9ROSI</name>
<evidence type="ECO:0000256" key="1">
    <source>
        <dbReference type="SAM" id="MobiDB-lite"/>
    </source>
</evidence>
<feature type="chain" id="PRO_5047012997" evidence="2">
    <location>
        <begin position="21"/>
        <end position="112"/>
    </location>
</feature>
<evidence type="ECO:0000313" key="4">
    <source>
        <dbReference type="Proteomes" id="UP001472677"/>
    </source>
</evidence>
<accession>A0ABR2DVB0</accession>
<feature type="region of interest" description="Disordered" evidence="1">
    <location>
        <begin position="51"/>
        <end position="112"/>
    </location>
</feature>
<dbReference type="Proteomes" id="UP001472677">
    <property type="component" value="Unassembled WGS sequence"/>
</dbReference>
<keyword evidence="2" id="KW-0732">Signal</keyword>